<sequence length="480" mass="54157">MLEKKFEVVKDVRTIENVGDFDFLVRVKGLGSAAWHRVNPDETYIGLVDLWELRCLSTSSPKRDPLSIGFTVLTETVDGLWDSLQSGVPNLAGELGTASQCRTRGYGNTFAGSRNKFQHFINTPDYRLMNNYLAMQASIRTYYQQFANGRGYVTTENDYRCAAQEQYRHWGFKKVLFANSITSGNAIIASNRDFVLIAVRGTQMVDEQSIHDEQIAYNFMTDILANGPSIPLNANLLIPNAKGKLHSGYAAVVKTLFPLIGQALREMGDTHKPIFLAGHSLGGATATVLGYKLRAEGYKVQSVYSFASPKIGDLRFTQDLDSNVNVYATINYRDPVPGFPNISNVLNFVPQYYAADHVLYFNKNHQPTDFPNTTRDSDIFVHISEDQGHPTPLIISATQQFKEWHFHVMNFYLAFLYNEIQQNQLDRNSDNLQPDYQKQWLCLDGQPHRNLTQIDWHGAGIKDTLLADTNGYPVQECVLP</sequence>
<dbReference type="PANTHER" id="PTHR45856:SF24">
    <property type="entry name" value="FUNGAL LIPASE-LIKE DOMAIN-CONTAINING PROTEIN"/>
    <property type="match status" value="1"/>
</dbReference>
<keyword evidence="3" id="KW-1185">Reference proteome</keyword>
<dbReference type="PANTHER" id="PTHR45856">
    <property type="entry name" value="ALPHA/BETA-HYDROLASES SUPERFAMILY PROTEIN"/>
    <property type="match status" value="1"/>
</dbReference>
<evidence type="ECO:0000313" key="2">
    <source>
        <dbReference type="EMBL" id="GLQ72156.1"/>
    </source>
</evidence>
<dbReference type="InterPro" id="IPR002921">
    <property type="entry name" value="Fungal_lipase-type"/>
</dbReference>
<dbReference type="InterPro" id="IPR051218">
    <property type="entry name" value="Sec_MonoDiacylglyc_Lipase"/>
</dbReference>
<dbReference type="GO" id="GO:0006629">
    <property type="term" value="P:lipid metabolic process"/>
    <property type="evidence" value="ECO:0007669"/>
    <property type="project" value="InterPro"/>
</dbReference>
<evidence type="ECO:0000259" key="1">
    <source>
        <dbReference type="Pfam" id="PF01764"/>
    </source>
</evidence>
<dbReference type="SUPFAM" id="SSF53474">
    <property type="entry name" value="alpha/beta-Hydrolases"/>
    <property type="match status" value="1"/>
</dbReference>
<dbReference type="Pfam" id="PF01764">
    <property type="entry name" value="Lipase_3"/>
    <property type="match status" value="1"/>
</dbReference>
<dbReference type="EMBL" id="BSNX01000012">
    <property type="protein sequence ID" value="GLQ72156.1"/>
    <property type="molecule type" value="Genomic_DNA"/>
</dbReference>
<gene>
    <name evidence="2" type="ORF">GCM10007932_15160</name>
</gene>
<dbReference type="Gene3D" id="3.40.50.1820">
    <property type="entry name" value="alpha/beta hydrolase"/>
    <property type="match status" value="1"/>
</dbReference>
<proteinExistence type="predicted"/>
<dbReference type="InterPro" id="IPR029058">
    <property type="entry name" value="AB_hydrolase_fold"/>
</dbReference>
<reference evidence="3" key="1">
    <citation type="journal article" date="2019" name="Int. J. Syst. Evol. Microbiol.">
        <title>The Global Catalogue of Microorganisms (GCM) 10K type strain sequencing project: providing services to taxonomists for standard genome sequencing and annotation.</title>
        <authorList>
            <consortium name="The Broad Institute Genomics Platform"/>
            <consortium name="The Broad Institute Genome Sequencing Center for Infectious Disease"/>
            <person name="Wu L."/>
            <person name="Ma J."/>
        </authorList>
    </citation>
    <scope>NUCLEOTIDE SEQUENCE [LARGE SCALE GENOMIC DNA]</scope>
    <source>
        <strain evidence="3">NBRC 15640</strain>
    </source>
</reference>
<comment type="caution">
    <text evidence="2">The sequence shown here is derived from an EMBL/GenBank/DDBJ whole genome shotgun (WGS) entry which is preliminary data.</text>
</comment>
<dbReference type="Proteomes" id="UP001156690">
    <property type="component" value="Unassembled WGS sequence"/>
</dbReference>
<name>A0AAV5NND0_9VIBR</name>
<dbReference type="AlphaFoldDB" id="A0AAV5NND0"/>
<evidence type="ECO:0000313" key="3">
    <source>
        <dbReference type="Proteomes" id="UP001156690"/>
    </source>
</evidence>
<dbReference type="CDD" id="cd00519">
    <property type="entry name" value="Lipase_3"/>
    <property type="match status" value="1"/>
</dbReference>
<protein>
    <recommendedName>
        <fullName evidence="1">Fungal lipase-type domain-containing protein</fullName>
    </recommendedName>
</protein>
<organism evidence="2 3">
    <name type="scientific">Vibrio penaeicida</name>
    <dbReference type="NCBI Taxonomy" id="104609"/>
    <lineage>
        <taxon>Bacteria</taxon>
        <taxon>Pseudomonadati</taxon>
        <taxon>Pseudomonadota</taxon>
        <taxon>Gammaproteobacteria</taxon>
        <taxon>Vibrionales</taxon>
        <taxon>Vibrionaceae</taxon>
        <taxon>Vibrio</taxon>
    </lineage>
</organism>
<accession>A0AAV5NND0</accession>
<feature type="domain" description="Fungal lipase-type" evidence="1">
    <location>
        <begin position="226"/>
        <end position="342"/>
    </location>
</feature>